<dbReference type="PANTHER" id="PTHR36302:SF1">
    <property type="entry name" value="COPPER CHAPERONE PCU(A)C"/>
    <property type="match status" value="1"/>
</dbReference>
<dbReference type="InterPro" id="IPR036182">
    <property type="entry name" value="PCuAC_sf"/>
</dbReference>
<gene>
    <name evidence="2" type="ORF">HNE05_07665</name>
</gene>
<sequence length="154" mass="16435">MRLKLAALAMLALLGNSALAHEFTVGNLHIEHPWSRALPPNAPNGGAYFIVHNQAESADRLLAVSTPRAAKAELHTHLMLGDVMKMQKVDSVSIPAGGEARFAPGGNHVMLFGLTQPLVAGERFPLTLEFEKAGKVDVEVAIEAEAPADTHAHH</sequence>
<feature type="chain" id="PRO_5026724794" evidence="1">
    <location>
        <begin position="21"/>
        <end position="154"/>
    </location>
</feature>
<feature type="signal peptide" evidence="1">
    <location>
        <begin position="1"/>
        <end position="20"/>
    </location>
</feature>
<dbReference type="SUPFAM" id="SSF110087">
    <property type="entry name" value="DR1885-like metal-binding protein"/>
    <property type="match status" value="1"/>
</dbReference>
<name>A0A6M8FGF9_9GAMM</name>
<proteinExistence type="predicted"/>
<evidence type="ECO:0000313" key="2">
    <source>
        <dbReference type="EMBL" id="QKE63240.1"/>
    </source>
</evidence>
<dbReference type="Proteomes" id="UP000501379">
    <property type="component" value="Chromosome"/>
</dbReference>
<dbReference type="Gene3D" id="2.60.40.1890">
    <property type="entry name" value="PCu(A)C copper chaperone"/>
    <property type="match status" value="1"/>
</dbReference>
<protein>
    <submittedName>
        <fullName evidence="2">Copper chaperone PCu(A)C</fullName>
    </submittedName>
</protein>
<organism evidence="2 3">
    <name type="scientific">Aquipseudomonas campi</name>
    <dbReference type="NCBI Taxonomy" id="2731681"/>
    <lineage>
        <taxon>Bacteria</taxon>
        <taxon>Pseudomonadati</taxon>
        <taxon>Pseudomonadota</taxon>
        <taxon>Gammaproteobacteria</taxon>
        <taxon>Pseudomonadales</taxon>
        <taxon>Pseudomonadaceae</taxon>
        <taxon>Aquipseudomonas</taxon>
    </lineage>
</organism>
<dbReference type="PANTHER" id="PTHR36302">
    <property type="entry name" value="BLR7088 PROTEIN"/>
    <property type="match status" value="1"/>
</dbReference>
<keyword evidence="1" id="KW-0732">Signal</keyword>
<dbReference type="AlphaFoldDB" id="A0A6M8FGF9"/>
<keyword evidence="3" id="KW-1185">Reference proteome</keyword>
<dbReference type="InterPro" id="IPR007410">
    <property type="entry name" value="LpqE-like"/>
</dbReference>
<dbReference type="Pfam" id="PF04314">
    <property type="entry name" value="PCuAC"/>
    <property type="match status" value="1"/>
</dbReference>
<dbReference type="EMBL" id="CP053697">
    <property type="protein sequence ID" value="QKE63240.1"/>
    <property type="molecule type" value="Genomic_DNA"/>
</dbReference>
<dbReference type="InterPro" id="IPR058248">
    <property type="entry name" value="Lxx211020-like"/>
</dbReference>
<reference evidence="2" key="1">
    <citation type="submission" date="2020-07" db="EMBL/GenBank/DDBJ databases">
        <title>Nitrate ammonifying Pseudomonas campi sp. nov. isolated from German agricultural grassland.</title>
        <authorList>
            <person name="Timsy T."/>
            <person name="Ulrich A."/>
            <person name="Spanner T."/>
            <person name="Foesel B."/>
            <person name="Kolb S."/>
            <person name="Horn M.A."/>
            <person name="Behrendt U."/>
        </authorList>
    </citation>
    <scope>NUCLEOTIDE SEQUENCE</scope>
    <source>
        <strain evidence="2">S1-A32-2</strain>
    </source>
</reference>
<dbReference type="KEGG" id="pcam:HNE05_07665"/>
<accession>A0A6M8FGF9</accession>
<evidence type="ECO:0000256" key="1">
    <source>
        <dbReference type="SAM" id="SignalP"/>
    </source>
</evidence>
<evidence type="ECO:0000313" key="3">
    <source>
        <dbReference type="Proteomes" id="UP000501379"/>
    </source>
</evidence>